<gene>
    <name evidence="4" type="ORF">UFOPK1776_00285</name>
    <name evidence="5" type="ORF">UFOPK2355_00392</name>
</gene>
<evidence type="ECO:0000313" key="4">
    <source>
        <dbReference type="EMBL" id="CAB4585508.1"/>
    </source>
</evidence>
<evidence type="ECO:0000259" key="3">
    <source>
        <dbReference type="Pfam" id="PF25583"/>
    </source>
</evidence>
<dbReference type="InterPro" id="IPR057727">
    <property type="entry name" value="WCX_dom"/>
</dbReference>
<name>A0A6J6FM15_9ZZZZ</name>
<dbReference type="InterPro" id="IPR028349">
    <property type="entry name" value="PafC-like"/>
</dbReference>
<dbReference type="AlphaFoldDB" id="A0A6J6FM15"/>
<dbReference type="Pfam" id="PF13280">
    <property type="entry name" value="WYL"/>
    <property type="match status" value="1"/>
</dbReference>
<sequence length="303" mass="34177">MVESAGKRALRTMDLIPFILENPGCSIKSLAEKFSVTDSQIEKDLQLIFMCGLPGYTPYELIDIVFDNGIVTVIEPQVLDRPRRFSKNELIVIILGLRILSEIHSASKTNTEKIEKLITKISALVPTYNSKVSTNINSEFMSDLNRAISHSLKLEIEYTSVSKDETTRRNLLPIELYMLNGSLYLRAIDLDISAERVFRADLIRTKKVGEITNVQINSEQSEKLQISLEVSKSRRIFMERNSSIIQTVKETKNGFKVDVSVSNLQWLKRCILSNSPGIKVIAPAELALEIKQNANAILALYRS</sequence>
<evidence type="ECO:0000259" key="1">
    <source>
        <dbReference type="Pfam" id="PF13280"/>
    </source>
</evidence>
<organism evidence="4">
    <name type="scientific">freshwater metagenome</name>
    <dbReference type="NCBI Taxonomy" id="449393"/>
    <lineage>
        <taxon>unclassified sequences</taxon>
        <taxon>metagenomes</taxon>
        <taxon>ecological metagenomes</taxon>
    </lineage>
</organism>
<dbReference type="Pfam" id="PF19187">
    <property type="entry name" value="HTH_PafC"/>
    <property type="match status" value="1"/>
</dbReference>
<reference evidence="4" key="1">
    <citation type="submission" date="2020-05" db="EMBL/GenBank/DDBJ databases">
        <authorList>
            <person name="Chiriac C."/>
            <person name="Salcher M."/>
            <person name="Ghai R."/>
            <person name="Kavagutti S V."/>
        </authorList>
    </citation>
    <scope>NUCLEOTIDE SEQUENCE</scope>
</reference>
<protein>
    <submittedName>
        <fullName evidence="4">Unannotated protein</fullName>
    </submittedName>
</protein>
<proteinExistence type="predicted"/>
<dbReference type="InterPro" id="IPR026881">
    <property type="entry name" value="WYL_dom"/>
</dbReference>
<dbReference type="Pfam" id="PF25583">
    <property type="entry name" value="WCX"/>
    <property type="match status" value="1"/>
</dbReference>
<evidence type="ECO:0000313" key="5">
    <source>
        <dbReference type="EMBL" id="CAB4676548.1"/>
    </source>
</evidence>
<feature type="domain" description="WYL" evidence="1">
    <location>
        <begin position="140"/>
        <end position="205"/>
    </location>
</feature>
<dbReference type="PROSITE" id="PS52050">
    <property type="entry name" value="WYL"/>
    <property type="match status" value="1"/>
</dbReference>
<dbReference type="PIRSF" id="PIRSF016838">
    <property type="entry name" value="PafC"/>
    <property type="match status" value="1"/>
</dbReference>
<feature type="domain" description="PafC HTH" evidence="2">
    <location>
        <begin position="10"/>
        <end position="122"/>
    </location>
</feature>
<evidence type="ECO:0000259" key="2">
    <source>
        <dbReference type="Pfam" id="PF19187"/>
    </source>
</evidence>
<feature type="domain" description="WCX" evidence="3">
    <location>
        <begin position="224"/>
        <end position="298"/>
    </location>
</feature>
<dbReference type="InterPro" id="IPR043839">
    <property type="entry name" value="PafC_HTH"/>
</dbReference>
<accession>A0A6J6FM15</accession>
<dbReference type="PANTHER" id="PTHR34580">
    <property type="match status" value="1"/>
</dbReference>
<dbReference type="PANTHER" id="PTHR34580:SF1">
    <property type="entry name" value="PROTEIN PAFC"/>
    <property type="match status" value="1"/>
</dbReference>
<dbReference type="InterPro" id="IPR051534">
    <property type="entry name" value="CBASS_pafABC_assoc_protein"/>
</dbReference>
<dbReference type="EMBL" id="CAEZXF010000077">
    <property type="protein sequence ID" value="CAB4676548.1"/>
    <property type="molecule type" value="Genomic_DNA"/>
</dbReference>
<dbReference type="EMBL" id="CAEZUC010000022">
    <property type="protein sequence ID" value="CAB4585508.1"/>
    <property type="molecule type" value="Genomic_DNA"/>
</dbReference>